<dbReference type="Pfam" id="PF00160">
    <property type="entry name" value="Pro_isomerase"/>
    <property type="match status" value="1"/>
</dbReference>
<accession>U6G1T8</accession>
<evidence type="ECO:0000313" key="3">
    <source>
        <dbReference type="Proteomes" id="UP000018201"/>
    </source>
</evidence>
<reference evidence="2" key="2">
    <citation type="submission" date="2013-10" db="EMBL/GenBank/DDBJ databases">
        <authorList>
            <person name="Aslett M."/>
        </authorList>
    </citation>
    <scope>NUCLEOTIDE SEQUENCE [LARGE SCALE GENOMIC DNA]</scope>
    <source>
        <strain evidence="2">Houghton</strain>
    </source>
</reference>
<name>U6G1T8_9EIME</name>
<dbReference type="PANTHER" id="PTHR11071">
    <property type="entry name" value="PEPTIDYL-PROLYL CIS-TRANS ISOMERASE"/>
    <property type="match status" value="1"/>
</dbReference>
<dbReference type="PANTHER" id="PTHR11071:SF561">
    <property type="entry name" value="PEPTIDYL-PROLYL CIS-TRANS ISOMERASE D-RELATED"/>
    <property type="match status" value="1"/>
</dbReference>
<dbReference type="AlphaFoldDB" id="U6G1T8"/>
<sequence>MNIRVGDKPAKRVVIALYNDTVPRTVENFRKHVVFGEVVEGLELLDEAEEVPTDSSDKPEVPVVIEDCGAL</sequence>
<dbReference type="OrthoDB" id="1935956at2759"/>
<dbReference type="GO" id="GO:0003755">
    <property type="term" value="F:peptidyl-prolyl cis-trans isomerase activity"/>
    <property type="evidence" value="ECO:0007669"/>
    <property type="project" value="InterPro"/>
</dbReference>
<protein>
    <recommendedName>
        <fullName evidence="1">PPIase cyclophilin-type domain-containing protein</fullName>
    </recommendedName>
</protein>
<dbReference type="VEuPathDB" id="ToxoDB:EPH_0031820"/>
<dbReference type="GO" id="GO:0016018">
    <property type="term" value="F:cyclosporin A binding"/>
    <property type="evidence" value="ECO:0007669"/>
    <property type="project" value="TreeGrafter"/>
</dbReference>
<reference evidence="2" key="1">
    <citation type="submission" date="2013-10" db="EMBL/GenBank/DDBJ databases">
        <title>Genomic analysis of the causative agents of coccidiosis in chickens.</title>
        <authorList>
            <person name="Reid A.J."/>
            <person name="Blake D."/>
            <person name="Billington K."/>
            <person name="Browne H."/>
            <person name="Dunn M."/>
            <person name="Hung S."/>
            <person name="Kawahara F."/>
            <person name="Miranda-Saavedra D."/>
            <person name="Mourier T."/>
            <person name="Nagra H."/>
            <person name="Otto T.D."/>
            <person name="Rawlings N."/>
            <person name="Sanchez A."/>
            <person name="Sanders M."/>
            <person name="Subramaniam C."/>
            <person name="Tay Y."/>
            <person name="Dear P."/>
            <person name="Doerig C."/>
            <person name="Gruber A."/>
            <person name="Parkinson J."/>
            <person name="Shirley M."/>
            <person name="Wan K.L."/>
            <person name="Berriman M."/>
            <person name="Tomley F."/>
            <person name="Pain A."/>
        </authorList>
    </citation>
    <scope>NUCLEOTIDE SEQUENCE [LARGE SCALE GENOMIC DNA]</scope>
    <source>
        <strain evidence="2">Houghton</strain>
    </source>
</reference>
<dbReference type="GO" id="GO:0006457">
    <property type="term" value="P:protein folding"/>
    <property type="evidence" value="ECO:0007669"/>
    <property type="project" value="TreeGrafter"/>
</dbReference>
<dbReference type="InterPro" id="IPR029000">
    <property type="entry name" value="Cyclophilin-like_dom_sf"/>
</dbReference>
<gene>
    <name evidence="2" type="ORF">EPH_0031820</name>
</gene>
<evidence type="ECO:0000259" key="1">
    <source>
        <dbReference type="PROSITE" id="PS50072"/>
    </source>
</evidence>
<dbReference type="GO" id="GO:0005737">
    <property type="term" value="C:cytoplasm"/>
    <property type="evidence" value="ECO:0007669"/>
    <property type="project" value="TreeGrafter"/>
</dbReference>
<dbReference type="Gene3D" id="2.40.100.10">
    <property type="entry name" value="Cyclophilin-like"/>
    <property type="match status" value="2"/>
</dbReference>
<organism evidence="2 3">
    <name type="scientific">Eimeria praecox</name>
    <dbReference type="NCBI Taxonomy" id="51316"/>
    <lineage>
        <taxon>Eukaryota</taxon>
        <taxon>Sar</taxon>
        <taxon>Alveolata</taxon>
        <taxon>Apicomplexa</taxon>
        <taxon>Conoidasida</taxon>
        <taxon>Coccidia</taxon>
        <taxon>Eucoccidiorida</taxon>
        <taxon>Eimeriorina</taxon>
        <taxon>Eimeriidae</taxon>
        <taxon>Eimeria</taxon>
    </lineage>
</organism>
<dbReference type="InterPro" id="IPR002130">
    <property type="entry name" value="Cyclophilin-type_PPIase_dom"/>
</dbReference>
<dbReference type="SUPFAM" id="SSF50891">
    <property type="entry name" value="Cyclophilin-like"/>
    <property type="match status" value="2"/>
</dbReference>
<dbReference type="PROSITE" id="PS50072">
    <property type="entry name" value="CSA_PPIASE_2"/>
    <property type="match status" value="1"/>
</dbReference>
<dbReference type="EMBL" id="HG689999">
    <property type="protein sequence ID" value="CDI74221.1"/>
    <property type="molecule type" value="Genomic_DNA"/>
</dbReference>
<keyword evidence="3" id="KW-1185">Reference proteome</keyword>
<evidence type="ECO:0000313" key="2">
    <source>
        <dbReference type="EMBL" id="CDI74221.1"/>
    </source>
</evidence>
<proteinExistence type="predicted"/>
<feature type="domain" description="PPIase cyclophilin-type" evidence="1">
    <location>
        <begin position="31"/>
        <end position="70"/>
    </location>
</feature>
<dbReference type="Proteomes" id="UP000018201">
    <property type="component" value="Unassembled WGS sequence"/>
</dbReference>